<comment type="caution">
    <text evidence="1">The sequence shown here is derived from an EMBL/GenBank/DDBJ whole genome shotgun (WGS) entry which is preliminary data.</text>
</comment>
<proteinExistence type="predicted"/>
<accession>A0A3S0Y4W5</accession>
<sequence>MARKRPQRSHKRQAKKTTLLIVGEGADDQAFIKHMQQQLLQRHSGIKPTIEKQSGGSPGNIIDNATRKYAHQGFDQRFIVLDADIPPSQQERDKARKNGYSLIFWAPTCLEGALLDVLGEGVNAHETAQQLKSRLHPRLNGTHTCPVAYAALFPKTVIEETTNESVVAVKRALVQENA</sequence>
<dbReference type="Proteomes" id="UP000287336">
    <property type="component" value="Unassembled WGS sequence"/>
</dbReference>
<evidence type="ECO:0008006" key="3">
    <source>
        <dbReference type="Google" id="ProtNLM"/>
    </source>
</evidence>
<evidence type="ECO:0000313" key="1">
    <source>
        <dbReference type="EMBL" id="RUR30175.1"/>
    </source>
</evidence>
<organism evidence="1 2">
    <name type="scientific">Vreelandella andesensis</name>
    <dbReference type="NCBI Taxonomy" id="447567"/>
    <lineage>
        <taxon>Bacteria</taxon>
        <taxon>Pseudomonadati</taxon>
        <taxon>Pseudomonadota</taxon>
        <taxon>Gammaproteobacteria</taxon>
        <taxon>Oceanospirillales</taxon>
        <taxon>Halomonadaceae</taxon>
        <taxon>Vreelandella</taxon>
    </lineage>
</organism>
<gene>
    <name evidence="1" type="ORF">ELY33_10185</name>
</gene>
<name>A0A3S0Y4W5_9GAMM</name>
<dbReference type="RefSeq" id="WP_126947619.1">
    <property type="nucleotide sequence ID" value="NZ_RZHG01000019.1"/>
</dbReference>
<dbReference type="AlphaFoldDB" id="A0A3S0Y4W5"/>
<reference evidence="1 2" key="1">
    <citation type="submission" date="2018-12" db="EMBL/GenBank/DDBJ databases">
        <title>three novel Halomonas strain isolated from plants.</title>
        <authorList>
            <person name="Sun C."/>
        </authorList>
    </citation>
    <scope>NUCLEOTIDE SEQUENCE [LARGE SCALE GENOMIC DNA]</scope>
    <source>
        <strain evidence="1 2">DSM 19434</strain>
    </source>
</reference>
<keyword evidence="2" id="KW-1185">Reference proteome</keyword>
<protein>
    <recommendedName>
        <fullName evidence="3">RloB domain-containing protein</fullName>
    </recommendedName>
</protein>
<dbReference type="OrthoDB" id="6902816at2"/>
<dbReference type="EMBL" id="RZHG01000019">
    <property type="protein sequence ID" value="RUR30175.1"/>
    <property type="molecule type" value="Genomic_DNA"/>
</dbReference>
<evidence type="ECO:0000313" key="2">
    <source>
        <dbReference type="Proteomes" id="UP000287336"/>
    </source>
</evidence>